<name>A0A2J6SQT9_9HELO</name>
<evidence type="ECO:0000256" key="3">
    <source>
        <dbReference type="SAM" id="MobiDB-lite"/>
    </source>
</evidence>
<feature type="transmembrane region" description="Helical" evidence="4">
    <location>
        <begin position="29"/>
        <end position="62"/>
    </location>
</feature>
<dbReference type="STRING" id="1095630.A0A2J6SQT9"/>
<dbReference type="SUPFAM" id="SSF51695">
    <property type="entry name" value="PLC-like phosphodiesterases"/>
    <property type="match status" value="1"/>
</dbReference>
<dbReference type="GO" id="GO:0008081">
    <property type="term" value="F:phosphoric diester hydrolase activity"/>
    <property type="evidence" value="ECO:0007669"/>
    <property type="project" value="InterPro"/>
</dbReference>
<dbReference type="PANTHER" id="PTHR31571:SF1">
    <property type="entry name" value="ALTERED INHERITANCE OF MITOCHONDRIA PROTEIN 6"/>
    <property type="match status" value="1"/>
</dbReference>
<dbReference type="InterPro" id="IPR017946">
    <property type="entry name" value="PLC-like_Pdiesterase_TIM-brl"/>
</dbReference>
<dbReference type="InParanoid" id="A0A2J6SQT9"/>
<proteinExistence type="inferred from homology"/>
<dbReference type="FunCoup" id="A0A2J6SQT9">
    <property type="interactions" value="9"/>
</dbReference>
<feature type="region of interest" description="Disordered" evidence="3">
    <location>
        <begin position="259"/>
        <end position="315"/>
    </location>
</feature>
<keyword evidence="4" id="KW-0472">Membrane</keyword>
<evidence type="ECO:0000256" key="1">
    <source>
        <dbReference type="ARBA" id="ARBA00008858"/>
    </source>
</evidence>
<dbReference type="PANTHER" id="PTHR31571">
    <property type="entry name" value="ALTERED INHERITANCE OF MITOCHONDRIA PROTEIN 6"/>
    <property type="match status" value="1"/>
</dbReference>
<keyword evidence="4" id="KW-1133">Transmembrane helix</keyword>
<organism evidence="5 6">
    <name type="scientific">Hyaloscypha bicolor E</name>
    <dbReference type="NCBI Taxonomy" id="1095630"/>
    <lineage>
        <taxon>Eukaryota</taxon>
        <taxon>Fungi</taxon>
        <taxon>Dikarya</taxon>
        <taxon>Ascomycota</taxon>
        <taxon>Pezizomycotina</taxon>
        <taxon>Leotiomycetes</taxon>
        <taxon>Helotiales</taxon>
        <taxon>Hyaloscyphaceae</taxon>
        <taxon>Hyaloscypha</taxon>
        <taxon>Hyaloscypha bicolor</taxon>
    </lineage>
</organism>
<dbReference type="GeneID" id="36583949"/>
<gene>
    <name evidence="5" type="ORF">K444DRAFT_542308</name>
</gene>
<evidence type="ECO:0000313" key="6">
    <source>
        <dbReference type="Proteomes" id="UP000235371"/>
    </source>
</evidence>
<dbReference type="GO" id="GO:0006629">
    <property type="term" value="P:lipid metabolic process"/>
    <property type="evidence" value="ECO:0007669"/>
    <property type="project" value="InterPro"/>
</dbReference>
<feature type="compositionally biased region" description="Low complexity" evidence="3">
    <location>
        <begin position="272"/>
        <end position="285"/>
    </location>
</feature>
<feature type="compositionally biased region" description="Polar residues" evidence="3">
    <location>
        <begin position="300"/>
        <end position="315"/>
    </location>
</feature>
<protein>
    <recommendedName>
        <fullName evidence="2">Altered inheritance of mitochondria protein 6</fullName>
    </recommendedName>
</protein>
<dbReference type="InterPro" id="IPR051236">
    <property type="entry name" value="HAT_RTT109-like"/>
</dbReference>
<dbReference type="Proteomes" id="UP000235371">
    <property type="component" value="Unassembled WGS sequence"/>
</dbReference>
<dbReference type="RefSeq" id="XP_024730045.1">
    <property type="nucleotide sequence ID" value="XM_024875870.1"/>
</dbReference>
<dbReference type="AlphaFoldDB" id="A0A2J6SQT9"/>
<sequence>MTVRERRKGSLDKEGLFGSGKRGRRRNGGWYNCCVFGGVSGLCILALLLTFNLLLVLATFIWSSDIDSYLQNWGRPGSGTEGLAWYPTDFTRDVLPIPCHSHNDYWRRVPLFSALRAGCISVESDVWLFDNELYVGHNTASLQRNRTFQSLYVNPLVQILEQQNPRTDFYNGTDHGVFDVDSGQTVTLLIDVKTGGAETWPWVLKQLEPLRERGWLSFMQDGEVHIRPVTVVGTGNTPFDILTANSTYRDAFFDAPLETMWEPRRGAPGTTDWPSGSSSDPLDSSSDSDSEENPTSPSDTQDLGQGLSGTTPDSQFTPLNSYYASVSFGQSVGRIWRGRLNPKQIRIIRGQIRGAHRRGLKVRYWDLPAWPLGMRNHVWDVLIREGVDILNVDDLRGVSKIAW</sequence>
<dbReference type="EMBL" id="KZ613895">
    <property type="protein sequence ID" value="PMD53141.1"/>
    <property type="molecule type" value="Genomic_DNA"/>
</dbReference>
<keyword evidence="6" id="KW-1185">Reference proteome</keyword>
<keyword evidence="4" id="KW-0812">Transmembrane</keyword>
<evidence type="ECO:0000256" key="2">
    <source>
        <dbReference type="ARBA" id="ARBA00014286"/>
    </source>
</evidence>
<comment type="similarity">
    <text evidence="1">Belongs to the AIM6 family.</text>
</comment>
<dbReference type="OrthoDB" id="4153866at2759"/>
<evidence type="ECO:0000313" key="5">
    <source>
        <dbReference type="EMBL" id="PMD53141.1"/>
    </source>
</evidence>
<accession>A0A2J6SQT9</accession>
<evidence type="ECO:0000256" key="4">
    <source>
        <dbReference type="SAM" id="Phobius"/>
    </source>
</evidence>
<reference evidence="5 6" key="1">
    <citation type="submission" date="2016-04" db="EMBL/GenBank/DDBJ databases">
        <title>A degradative enzymes factory behind the ericoid mycorrhizal symbiosis.</title>
        <authorList>
            <consortium name="DOE Joint Genome Institute"/>
            <person name="Martino E."/>
            <person name="Morin E."/>
            <person name="Grelet G."/>
            <person name="Kuo A."/>
            <person name="Kohler A."/>
            <person name="Daghino S."/>
            <person name="Barry K."/>
            <person name="Choi C."/>
            <person name="Cichocki N."/>
            <person name="Clum A."/>
            <person name="Copeland A."/>
            <person name="Hainaut M."/>
            <person name="Haridas S."/>
            <person name="Labutti K."/>
            <person name="Lindquist E."/>
            <person name="Lipzen A."/>
            <person name="Khouja H.-R."/>
            <person name="Murat C."/>
            <person name="Ohm R."/>
            <person name="Olson A."/>
            <person name="Spatafora J."/>
            <person name="Veneault-Fourrey C."/>
            <person name="Henrissat B."/>
            <person name="Grigoriev I."/>
            <person name="Martin F."/>
            <person name="Perotto S."/>
        </authorList>
    </citation>
    <scope>NUCLEOTIDE SEQUENCE [LARGE SCALE GENOMIC DNA]</scope>
    <source>
        <strain evidence="5 6">E</strain>
    </source>
</reference>